<dbReference type="AlphaFoldDB" id="A0A5B2VU49"/>
<dbReference type="GO" id="GO:0120147">
    <property type="term" value="F:formylglycine-generating oxidase activity"/>
    <property type="evidence" value="ECO:0007669"/>
    <property type="project" value="TreeGrafter"/>
</dbReference>
<sequence length="355" mass="39413">MYFEVMNQRHFTWLLLSAGLISACNNTTQRPVATDSTAAHTAVADSLNRMVMIPGGEFDMGTDDSQTREDEQPKHKVRVDSFFMDEHEVTNAEFTVFVTATGYVTTAEKPISMEELMKELPAGSPEPDSSLLQAGSLVFSPPDHAVPLDDVSQWWAFVAGASWRHPEGPASNIDGKEQYPAIHISWDDAQAYAKWAGKRLPTEAEWEYAARGGLAGQLYPWGNEELTAGKPKANTWNGHFPYQNTKTDGFYGVAPVRSFAPNGYGLYDMSGNVWEWCADWYDAEYYHHIPATAHNPQGPAKGFDPAEPLAPKRVIRGGSFMCSDEYCSGYRVTARMKTTPTSGLMNLGFRCVRDK</sequence>
<dbReference type="PANTHER" id="PTHR23150">
    <property type="entry name" value="SULFATASE MODIFYING FACTOR 1, 2"/>
    <property type="match status" value="1"/>
</dbReference>
<dbReference type="PANTHER" id="PTHR23150:SF19">
    <property type="entry name" value="FORMYLGLYCINE-GENERATING ENZYME"/>
    <property type="match status" value="1"/>
</dbReference>
<dbReference type="InterPro" id="IPR051043">
    <property type="entry name" value="Sulfatase_Mod_Factor_Kinase"/>
</dbReference>
<proteinExistence type="predicted"/>
<dbReference type="InterPro" id="IPR005532">
    <property type="entry name" value="SUMF_dom"/>
</dbReference>
<accession>A0A5B2VU49</accession>
<protein>
    <submittedName>
        <fullName evidence="2">Formylglycine-generating enzyme family protein</fullName>
    </submittedName>
</protein>
<reference evidence="2 3" key="2">
    <citation type="submission" date="2019-09" db="EMBL/GenBank/DDBJ databases">
        <authorList>
            <person name="Jin C."/>
        </authorList>
    </citation>
    <scope>NUCLEOTIDE SEQUENCE [LARGE SCALE GENOMIC DNA]</scope>
    <source>
        <strain evidence="2 3">BN140078</strain>
    </source>
</reference>
<dbReference type="InterPro" id="IPR016187">
    <property type="entry name" value="CTDL_fold"/>
</dbReference>
<name>A0A5B2VU49_9BACT</name>
<feature type="domain" description="Sulfatase-modifying factor enzyme-like" evidence="1">
    <location>
        <begin position="48"/>
        <end position="353"/>
    </location>
</feature>
<gene>
    <name evidence="2" type="ORF">F0L74_18090</name>
</gene>
<dbReference type="InterPro" id="IPR042095">
    <property type="entry name" value="SUMF_sf"/>
</dbReference>
<keyword evidence="3" id="KW-1185">Reference proteome</keyword>
<dbReference type="Pfam" id="PF03781">
    <property type="entry name" value="FGE-sulfatase"/>
    <property type="match status" value="1"/>
</dbReference>
<dbReference type="Gene3D" id="3.90.1580.10">
    <property type="entry name" value="paralog of FGE (formylglycine-generating enzyme)"/>
    <property type="match status" value="1"/>
</dbReference>
<organism evidence="2 3">
    <name type="scientific">Chitinophaga agrisoli</name>
    <dbReference type="NCBI Taxonomy" id="2607653"/>
    <lineage>
        <taxon>Bacteria</taxon>
        <taxon>Pseudomonadati</taxon>
        <taxon>Bacteroidota</taxon>
        <taxon>Chitinophagia</taxon>
        <taxon>Chitinophagales</taxon>
        <taxon>Chitinophagaceae</taxon>
        <taxon>Chitinophaga</taxon>
    </lineage>
</organism>
<dbReference type="EMBL" id="VUOC01000003">
    <property type="protein sequence ID" value="KAA2241777.1"/>
    <property type="molecule type" value="Genomic_DNA"/>
</dbReference>
<dbReference type="SUPFAM" id="SSF56436">
    <property type="entry name" value="C-type lectin-like"/>
    <property type="match status" value="1"/>
</dbReference>
<dbReference type="Proteomes" id="UP000324611">
    <property type="component" value="Unassembled WGS sequence"/>
</dbReference>
<evidence type="ECO:0000313" key="3">
    <source>
        <dbReference type="Proteomes" id="UP000324611"/>
    </source>
</evidence>
<evidence type="ECO:0000313" key="2">
    <source>
        <dbReference type="EMBL" id="KAA2241777.1"/>
    </source>
</evidence>
<evidence type="ECO:0000259" key="1">
    <source>
        <dbReference type="Pfam" id="PF03781"/>
    </source>
</evidence>
<reference evidence="2 3" key="1">
    <citation type="submission" date="2019-09" db="EMBL/GenBank/DDBJ databases">
        <title>Chitinophaga ginsengihumi sp. nov., isolated from soil of ginseng rhizosphere.</title>
        <authorList>
            <person name="Lee J."/>
        </authorList>
    </citation>
    <scope>NUCLEOTIDE SEQUENCE [LARGE SCALE GENOMIC DNA]</scope>
    <source>
        <strain evidence="2 3">BN140078</strain>
    </source>
</reference>
<comment type="caution">
    <text evidence="2">The sequence shown here is derived from an EMBL/GenBank/DDBJ whole genome shotgun (WGS) entry which is preliminary data.</text>
</comment>